<sequence>MVQMMPREEQMTKVESNLYEVRHLGHVPARWQALVLARRPGDECFSCSILPLTPEEVVGLCGEGWASGVCALRPGTYEAVNGDLLVVRSDGTWLLSPNGDHPGQERLWRITTLEHAGREFTARVYTDGLCSSWQLWEHGTLLARCELRPISPFQAWHELLYLAAAVVAEVDEDDWQEE</sequence>
<dbReference type="EMBL" id="DSID01000255">
    <property type="protein sequence ID" value="HEX70249.1"/>
    <property type="molecule type" value="Genomic_DNA"/>
</dbReference>
<proteinExistence type="predicted"/>
<accession>A0A7C2W7R4</accession>
<evidence type="ECO:0000313" key="1">
    <source>
        <dbReference type="EMBL" id="HEX70249.1"/>
    </source>
</evidence>
<reference evidence="1" key="1">
    <citation type="journal article" date="2020" name="mSystems">
        <title>Genome- and Community-Level Interaction Insights into Carbon Utilization and Element Cycling Functions of Hydrothermarchaeota in Hydrothermal Sediment.</title>
        <authorList>
            <person name="Zhou Z."/>
            <person name="Liu Y."/>
            <person name="Xu W."/>
            <person name="Pan J."/>
            <person name="Luo Z.H."/>
            <person name="Li M."/>
        </authorList>
    </citation>
    <scope>NUCLEOTIDE SEQUENCE [LARGE SCALE GENOMIC DNA]</scope>
    <source>
        <strain evidence="1">SpSt-192</strain>
    </source>
</reference>
<organism evidence="1">
    <name type="scientific">Thermorudis sp</name>
    <dbReference type="NCBI Taxonomy" id="1969470"/>
    <lineage>
        <taxon>Bacteria</taxon>
        <taxon>Pseudomonadati</taxon>
        <taxon>Thermomicrobiota</taxon>
        <taxon>Thermomicrobia</taxon>
        <taxon>Thermomicrobia incertae sedis</taxon>
        <taxon>Thermorudis</taxon>
    </lineage>
</organism>
<comment type="caution">
    <text evidence="1">The sequence shown here is derived from an EMBL/GenBank/DDBJ whole genome shotgun (WGS) entry which is preliminary data.</text>
</comment>
<protein>
    <submittedName>
        <fullName evidence="1">Uncharacterized protein</fullName>
    </submittedName>
</protein>
<name>A0A7C2W7R4_9BACT</name>
<dbReference type="AlphaFoldDB" id="A0A7C2W7R4"/>
<gene>
    <name evidence="1" type="ORF">ENP13_03280</name>
</gene>